<dbReference type="Gene3D" id="3.30.565.40">
    <property type="entry name" value="Fervidobacterium nodosum Rt17-B1 like"/>
    <property type="match status" value="1"/>
</dbReference>
<sequence>MQKIYNISLLNNLKEHNNLKIFKLFYILLFVFYSNIILFSQQPEISLVKFYMCDGKIGNSKISMYLNIIDGTNVWGQYYYKNINQFINIEGHINDNKLYIEEKVNNRVTGYFNGIVSNDLFFSGEWTSQDGENKYDFSFYMNKSYPINTLDIINLDLEVTLDDGRKFESSKDAVIIKNEKNLNNLDRISLDVDGVKSLNTNRIAFILNNSIIDEYNIWKKSEENNEDFQLIKEINVSYLDENIISFNIYNYSYTGGIHGIYNAVPAIYLISTGERIGLNLSELIENKNDRELVNLMRSKLLRNFTEKDFFDFYSIELSDIYDVTPSGIRFIWPLYKIADYAHGIIEIEFTYLELKPFIKKDSKFWYLFR</sequence>
<organism evidence="2 3">
    <name type="scientific">Brachyspira hampsonii 30446</name>
    <dbReference type="NCBI Taxonomy" id="1289135"/>
    <lineage>
        <taxon>Bacteria</taxon>
        <taxon>Pseudomonadati</taxon>
        <taxon>Spirochaetota</taxon>
        <taxon>Spirochaetia</taxon>
        <taxon>Brachyspirales</taxon>
        <taxon>Brachyspiraceae</taxon>
        <taxon>Brachyspira</taxon>
    </lineage>
</organism>
<feature type="transmembrane region" description="Helical" evidence="1">
    <location>
        <begin position="21"/>
        <end position="39"/>
    </location>
</feature>
<dbReference type="InterPro" id="IPR037126">
    <property type="entry name" value="PdaC/RsiV-like_sf"/>
</dbReference>
<evidence type="ECO:0000313" key="2">
    <source>
        <dbReference type="EMBL" id="EKV57743.1"/>
    </source>
</evidence>
<evidence type="ECO:0008006" key="4">
    <source>
        <dbReference type="Google" id="ProtNLM"/>
    </source>
</evidence>
<evidence type="ECO:0000313" key="3">
    <source>
        <dbReference type="Proteomes" id="UP000011663"/>
    </source>
</evidence>
<dbReference type="Gene3D" id="3.90.640.20">
    <property type="entry name" value="Heat-shock cognate protein, ATPase"/>
    <property type="match status" value="1"/>
</dbReference>
<keyword evidence="1" id="KW-0472">Membrane</keyword>
<name>A0A2U4FR72_9SPIR</name>
<proteinExistence type="predicted"/>
<keyword evidence="1" id="KW-0812">Transmembrane</keyword>
<accession>A0A2U4FR72</accession>
<dbReference type="Proteomes" id="UP000011663">
    <property type="component" value="Unassembled WGS sequence"/>
</dbReference>
<gene>
    <name evidence="2" type="ORF">A966_04110</name>
</gene>
<comment type="caution">
    <text evidence="2">The sequence shown here is derived from an EMBL/GenBank/DDBJ whole genome shotgun (WGS) entry which is preliminary data.</text>
</comment>
<evidence type="ECO:0000256" key="1">
    <source>
        <dbReference type="SAM" id="Phobius"/>
    </source>
</evidence>
<dbReference type="STRING" id="1289135.A966_04110"/>
<protein>
    <recommendedName>
        <fullName evidence="4">Dynein heavy chain</fullName>
    </recommendedName>
</protein>
<reference evidence="2 3" key="1">
    <citation type="submission" date="2012-07" db="EMBL/GenBank/DDBJ databases">
        <title>Genome sequence of Brachyspira sp. 30446, isolated from a pig with mucohaemorrhagic colitis.</title>
        <authorList>
            <person name="Rubin J.E."/>
            <person name="Fernando C."/>
            <person name="Harding J.C.S."/>
            <person name="Hill J.E."/>
        </authorList>
    </citation>
    <scope>NUCLEOTIDE SEQUENCE [LARGE SCALE GENOMIC DNA]</scope>
    <source>
        <strain evidence="2 3">30446</strain>
    </source>
</reference>
<keyword evidence="1" id="KW-1133">Transmembrane helix</keyword>
<dbReference type="AlphaFoldDB" id="A0A2U4FR72"/>
<dbReference type="EMBL" id="ALNZ01000017">
    <property type="protein sequence ID" value="EKV57743.1"/>
    <property type="molecule type" value="Genomic_DNA"/>
</dbReference>